<dbReference type="InterPro" id="IPR036526">
    <property type="entry name" value="C-N_Hydrolase_sf"/>
</dbReference>
<dbReference type="Gene3D" id="3.60.110.10">
    <property type="entry name" value="Carbon-nitrogen hydrolase"/>
    <property type="match status" value="1"/>
</dbReference>
<feature type="region of interest" description="Disordered" evidence="2">
    <location>
        <begin position="276"/>
        <end position="296"/>
    </location>
</feature>
<dbReference type="CDD" id="cd07197">
    <property type="entry name" value="nitrilase"/>
    <property type="match status" value="1"/>
</dbReference>
<reference evidence="4" key="1">
    <citation type="submission" date="2021-02" db="EMBL/GenBank/DDBJ databases">
        <title>Rhodobacter shimadae sp. nov., an aerobic anoxygenic phototrophic bacterium isolated from a hot spring.</title>
        <authorList>
            <person name="Muramatsu S."/>
            <person name="Haruta S."/>
            <person name="Hirose S."/>
            <person name="Hanada S."/>
        </authorList>
    </citation>
    <scope>NUCLEOTIDE SEQUENCE</scope>
    <source>
        <strain evidence="4">N10</strain>
    </source>
</reference>
<keyword evidence="5" id="KW-1185">Reference proteome</keyword>
<dbReference type="PROSITE" id="PS50263">
    <property type="entry name" value="CN_HYDROLASE"/>
    <property type="match status" value="1"/>
</dbReference>
<evidence type="ECO:0000313" key="5">
    <source>
        <dbReference type="Proteomes" id="UP000826300"/>
    </source>
</evidence>
<dbReference type="EMBL" id="CP069370">
    <property type="protein sequence ID" value="QYZ70633.1"/>
    <property type="molecule type" value="Genomic_DNA"/>
</dbReference>
<gene>
    <name evidence="4" type="ORF">JO391_03700</name>
</gene>
<comment type="similarity">
    <text evidence="1">Belongs to the carbon-nitrogen hydrolase superfamily. NIT1/NIT2 family.</text>
</comment>
<evidence type="ECO:0000259" key="3">
    <source>
        <dbReference type="PROSITE" id="PS50263"/>
    </source>
</evidence>
<keyword evidence="4" id="KW-0378">Hydrolase</keyword>
<dbReference type="PROSITE" id="PS01227">
    <property type="entry name" value="UPF0012"/>
    <property type="match status" value="1"/>
</dbReference>
<feature type="domain" description="CN hydrolase" evidence="3">
    <location>
        <begin position="1"/>
        <end position="230"/>
    </location>
</feature>
<dbReference type="PANTHER" id="PTHR23088">
    <property type="entry name" value="NITRILASE-RELATED"/>
    <property type="match status" value="1"/>
</dbReference>
<organism evidence="4 5">
    <name type="scientific">Neotabrizicola shimadae</name>
    <dbReference type="NCBI Taxonomy" id="2807096"/>
    <lineage>
        <taxon>Bacteria</taxon>
        <taxon>Pseudomonadati</taxon>
        <taxon>Pseudomonadota</taxon>
        <taxon>Alphaproteobacteria</taxon>
        <taxon>Rhodobacterales</taxon>
        <taxon>Paracoccaceae</taxon>
        <taxon>Neotabrizicola</taxon>
    </lineage>
</organism>
<evidence type="ECO:0000256" key="1">
    <source>
        <dbReference type="ARBA" id="ARBA00010613"/>
    </source>
</evidence>
<accession>A0A8G1EDX8</accession>
<dbReference type="GO" id="GO:0016787">
    <property type="term" value="F:hydrolase activity"/>
    <property type="evidence" value="ECO:0007669"/>
    <property type="project" value="UniProtKB-KW"/>
</dbReference>
<dbReference type="RefSeq" id="WP_220662850.1">
    <property type="nucleotide sequence ID" value="NZ_CP069370.1"/>
</dbReference>
<proteinExistence type="inferred from homology"/>
<dbReference type="Proteomes" id="UP000826300">
    <property type="component" value="Chromosome"/>
</dbReference>
<protein>
    <submittedName>
        <fullName evidence="4">Carbon-nitrogen hydrolase family protein</fullName>
    </submittedName>
</protein>
<evidence type="ECO:0000256" key="2">
    <source>
        <dbReference type="SAM" id="MobiDB-lite"/>
    </source>
</evidence>
<evidence type="ECO:0000313" key="4">
    <source>
        <dbReference type="EMBL" id="QYZ70633.1"/>
    </source>
</evidence>
<dbReference type="InterPro" id="IPR001110">
    <property type="entry name" value="UPF0012_CS"/>
</dbReference>
<dbReference type="Pfam" id="PF00795">
    <property type="entry name" value="CN_hydrolase"/>
    <property type="match status" value="1"/>
</dbReference>
<dbReference type="PANTHER" id="PTHR23088:SF27">
    <property type="entry name" value="DEAMINATED GLUTATHIONE AMIDASE"/>
    <property type="match status" value="1"/>
</dbReference>
<sequence length="296" mass="32981">MTPFAIAGVQMYLGMNNNIEHLRQRLDVLMHIYPWVQMVVFSELAAHGPAPHSAQPTGGEYEQDFCDMARKHKIWLIPGSLFERRNGAIYNMSPVINPEGEVIARYRKMFPFAPYEPATTPGDEVVVFDVPNVGRFGMAICYDIWFPELLRQMTSMGAEVIINPVLAHFLDRPADLAVAQAAGAMFQSYVFHINGLGVGGNGQSLIVDPAGRIIHQALTAEVFLPVEIDLDVVRRQRERGLMGLGQPIKSFRDNTHHFSVYDRKGFDRSYLDSLGPLERPGRAGEETSLPGVEAAE</sequence>
<dbReference type="SUPFAM" id="SSF56317">
    <property type="entry name" value="Carbon-nitrogen hydrolase"/>
    <property type="match status" value="1"/>
</dbReference>
<name>A0A8G1EDX8_9RHOB</name>
<dbReference type="AlphaFoldDB" id="A0A8G1EDX8"/>
<dbReference type="KEGG" id="nsm:JO391_03700"/>
<dbReference type="InterPro" id="IPR003010">
    <property type="entry name" value="C-N_Hydrolase"/>
</dbReference>